<reference evidence="2 3" key="1">
    <citation type="journal article" date="2019" name="Nat. Ecol. Evol.">
        <title>Megaphylogeny resolves global patterns of mushroom evolution.</title>
        <authorList>
            <person name="Varga T."/>
            <person name="Krizsan K."/>
            <person name="Foldi C."/>
            <person name="Dima B."/>
            <person name="Sanchez-Garcia M."/>
            <person name="Sanchez-Ramirez S."/>
            <person name="Szollosi G.J."/>
            <person name="Szarkandi J.G."/>
            <person name="Papp V."/>
            <person name="Albert L."/>
            <person name="Andreopoulos W."/>
            <person name="Angelini C."/>
            <person name="Antonin V."/>
            <person name="Barry K.W."/>
            <person name="Bougher N.L."/>
            <person name="Buchanan P."/>
            <person name="Buyck B."/>
            <person name="Bense V."/>
            <person name="Catcheside P."/>
            <person name="Chovatia M."/>
            <person name="Cooper J."/>
            <person name="Damon W."/>
            <person name="Desjardin D."/>
            <person name="Finy P."/>
            <person name="Geml J."/>
            <person name="Haridas S."/>
            <person name="Hughes K."/>
            <person name="Justo A."/>
            <person name="Karasinski D."/>
            <person name="Kautmanova I."/>
            <person name="Kiss B."/>
            <person name="Kocsube S."/>
            <person name="Kotiranta H."/>
            <person name="LaButti K.M."/>
            <person name="Lechner B.E."/>
            <person name="Liimatainen K."/>
            <person name="Lipzen A."/>
            <person name="Lukacs Z."/>
            <person name="Mihaltcheva S."/>
            <person name="Morgado L.N."/>
            <person name="Niskanen T."/>
            <person name="Noordeloos M.E."/>
            <person name="Ohm R.A."/>
            <person name="Ortiz-Santana B."/>
            <person name="Ovrebo C."/>
            <person name="Racz N."/>
            <person name="Riley R."/>
            <person name="Savchenko A."/>
            <person name="Shiryaev A."/>
            <person name="Soop K."/>
            <person name="Spirin V."/>
            <person name="Szebenyi C."/>
            <person name="Tomsovsky M."/>
            <person name="Tulloss R.E."/>
            <person name="Uehling J."/>
            <person name="Grigoriev I.V."/>
            <person name="Vagvolgyi C."/>
            <person name="Papp T."/>
            <person name="Martin F.M."/>
            <person name="Miettinen O."/>
            <person name="Hibbett D.S."/>
            <person name="Nagy L.G."/>
        </authorList>
    </citation>
    <scope>NUCLEOTIDE SEQUENCE [LARGE SCALE GENOMIC DNA]</scope>
    <source>
        <strain evidence="2 3">CBS 962.96</strain>
    </source>
</reference>
<keyword evidence="3" id="KW-1185">Reference proteome</keyword>
<dbReference type="AlphaFoldDB" id="A0A4S8LPC1"/>
<feature type="compositionally biased region" description="Low complexity" evidence="1">
    <location>
        <begin position="46"/>
        <end position="60"/>
    </location>
</feature>
<dbReference type="EMBL" id="ML179312">
    <property type="protein sequence ID" value="THU91236.1"/>
    <property type="molecule type" value="Genomic_DNA"/>
</dbReference>
<dbReference type="OrthoDB" id="3122258at2759"/>
<accession>A0A4S8LPC1</accession>
<sequence length="165" mass="17819">MASTTRPSNLDFVSETPVRSGRAVKSGVQRCHSWDAGTNVRAGTTSSSSPPNLNSDNSANPLRAVSAINTFSRVTAQTQMQSIQMFNESRNTRFTRSTLNSVGGDDRRHNVIYKPRFQNIRANISGNVNITLNLGQGFDSAQPTQAQERNFPGIGVGSDTSSKAL</sequence>
<protein>
    <submittedName>
        <fullName evidence="2">Uncharacterized protein</fullName>
    </submittedName>
</protein>
<evidence type="ECO:0000313" key="2">
    <source>
        <dbReference type="EMBL" id="THU91236.1"/>
    </source>
</evidence>
<organism evidence="2 3">
    <name type="scientific">Dendrothele bispora (strain CBS 962.96)</name>
    <dbReference type="NCBI Taxonomy" id="1314807"/>
    <lineage>
        <taxon>Eukaryota</taxon>
        <taxon>Fungi</taxon>
        <taxon>Dikarya</taxon>
        <taxon>Basidiomycota</taxon>
        <taxon>Agaricomycotina</taxon>
        <taxon>Agaricomycetes</taxon>
        <taxon>Agaricomycetidae</taxon>
        <taxon>Agaricales</taxon>
        <taxon>Agaricales incertae sedis</taxon>
        <taxon>Dendrothele</taxon>
    </lineage>
</organism>
<dbReference type="Proteomes" id="UP000297245">
    <property type="component" value="Unassembled WGS sequence"/>
</dbReference>
<evidence type="ECO:0000313" key="3">
    <source>
        <dbReference type="Proteomes" id="UP000297245"/>
    </source>
</evidence>
<name>A0A4S8LPC1_DENBC</name>
<gene>
    <name evidence="2" type="ORF">K435DRAFT_863616</name>
</gene>
<proteinExistence type="predicted"/>
<feature type="region of interest" description="Disordered" evidence="1">
    <location>
        <begin position="1"/>
        <end position="60"/>
    </location>
</feature>
<evidence type="ECO:0000256" key="1">
    <source>
        <dbReference type="SAM" id="MobiDB-lite"/>
    </source>
</evidence>